<sequence length="395" mass="44291">MSFSDEWPEVFVLDCGSSTFYAGIAGEDAPSCVFPSCIGTPKYSPIMISDCTMKSGYIGDQAIKREGILNLNYPIRNGIIKNWDLMEILLDYTFQEILSKNTQNSECEISDNESRSILFIDSILQPSSQKNHLMQLFFEKYGFGSFACSPQPLMSVYACGTTTALSLCLGEGVIQIVPCYWGFVDNNTTRRINFGGANVTDYMIKMLSENHGICLEGNRSIVDQMIRKIGRVAEDYDREYENSRMSSEGHQQYELPDGQVLNLSHEHFTCNEILFNPQIINSEYPGIVDIIQDSMQASNIDTRYGLYNNIIISGGVSLLPGLADRIRHDLAQLIPKSLRLSVVAAPERRYSSWIGGSIAGSLESFAEMAVAMADYEEYGCEALQRKKRFFDCFQP</sequence>
<gene>
    <name evidence="2" type="ORF">NAEGRDRAFT_32689</name>
</gene>
<dbReference type="InterPro" id="IPR004000">
    <property type="entry name" value="Actin"/>
</dbReference>
<evidence type="ECO:0000313" key="2">
    <source>
        <dbReference type="EMBL" id="EFC45850.1"/>
    </source>
</evidence>
<dbReference type="SMART" id="SM00268">
    <property type="entry name" value="ACTIN"/>
    <property type="match status" value="1"/>
</dbReference>
<organism evidence="3">
    <name type="scientific">Naegleria gruberi</name>
    <name type="common">Amoeba</name>
    <dbReference type="NCBI Taxonomy" id="5762"/>
    <lineage>
        <taxon>Eukaryota</taxon>
        <taxon>Discoba</taxon>
        <taxon>Heterolobosea</taxon>
        <taxon>Tetramitia</taxon>
        <taxon>Eutetramitia</taxon>
        <taxon>Vahlkampfiidae</taxon>
        <taxon>Naegleria</taxon>
    </lineage>
</organism>
<dbReference type="Proteomes" id="UP000006671">
    <property type="component" value="Unassembled WGS sequence"/>
</dbReference>
<dbReference type="Gene3D" id="3.90.640.10">
    <property type="entry name" value="Actin, Chain A, domain 4"/>
    <property type="match status" value="1"/>
</dbReference>
<name>D2VB57_NAEGR</name>
<proteinExistence type="inferred from homology"/>
<dbReference type="AlphaFoldDB" id="D2VB57"/>
<dbReference type="InParanoid" id="D2VB57"/>
<dbReference type="GeneID" id="8850461"/>
<comment type="similarity">
    <text evidence="1">Belongs to the actin family.</text>
</comment>
<dbReference type="KEGG" id="ngr:NAEGRDRAFT_32689"/>
<dbReference type="eggNOG" id="KOG0676">
    <property type="taxonomic scope" value="Eukaryota"/>
</dbReference>
<dbReference type="VEuPathDB" id="AmoebaDB:NAEGRDRAFT_32689"/>
<evidence type="ECO:0000256" key="1">
    <source>
        <dbReference type="RuleBase" id="RU000487"/>
    </source>
</evidence>
<dbReference type="RefSeq" id="XP_002678594.1">
    <property type="nucleotide sequence ID" value="XM_002678548.1"/>
</dbReference>
<dbReference type="Pfam" id="PF00022">
    <property type="entry name" value="Actin"/>
    <property type="match status" value="2"/>
</dbReference>
<dbReference type="FunFam" id="3.30.420.40:FF:000050">
    <property type="entry name" value="Actin, alpha skeletal muscle"/>
    <property type="match status" value="1"/>
</dbReference>
<reference evidence="2 3" key="1">
    <citation type="journal article" date="2010" name="Cell">
        <title>The genome of Naegleria gruberi illuminates early eukaryotic versatility.</title>
        <authorList>
            <person name="Fritz-Laylin L.K."/>
            <person name="Prochnik S.E."/>
            <person name="Ginger M.L."/>
            <person name="Dacks J.B."/>
            <person name="Carpenter M.L."/>
            <person name="Field M.C."/>
            <person name="Kuo A."/>
            <person name="Paredez A."/>
            <person name="Chapman J."/>
            <person name="Pham J."/>
            <person name="Shu S."/>
            <person name="Neupane R."/>
            <person name="Cipriano M."/>
            <person name="Mancuso J."/>
            <person name="Tu H."/>
            <person name="Salamov A."/>
            <person name="Lindquist E."/>
            <person name="Shapiro H."/>
            <person name="Lucas S."/>
            <person name="Grigoriev I.V."/>
            <person name="Cande W.Z."/>
            <person name="Fulton C."/>
            <person name="Rokhsar D.S."/>
            <person name="Dawson S.C."/>
        </authorList>
    </citation>
    <scope>NUCLEOTIDE SEQUENCE [LARGE SCALE GENOMIC DNA]</scope>
    <source>
        <strain evidence="2 3">NEG-M</strain>
    </source>
</reference>
<dbReference type="InterPro" id="IPR043129">
    <property type="entry name" value="ATPase_NBD"/>
</dbReference>
<dbReference type="EMBL" id="GG738861">
    <property type="protein sequence ID" value="EFC45850.1"/>
    <property type="molecule type" value="Genomic_DNA"/>
</dbReference>
<dbReference type="PANTHER" id="PTHR11937">
    <property type="entry name" value="ACTIN"/>
    <property type="match status" value="1"/>
</dbReference>
<dbReference type="SUPFAM" id="SSF53067">
    <property type="entry name" value="Actin-like ATPase domain"/>
    <property type="match status" value="2"/>
</dbReference>
<keyword evidence="3" id="KW-1185">Reference proteome</keyword>
<dbReference type="OrthoDB" id="5132116at2759"/>
<dbReference type="PRINTS" id="PR00190">
    <property type="entry name" value="ACTIN"/>
</dbReference>
<evidence type="ECO:0000313" key="3">
    <source>
        <dbReference type="Proteomes" id="UP000006671"/>
    </source>
</evidence>
<dbReference type="STRING" id="5762.D2VB57"/>
<accession>D2VB57</accession>
<protein>
    <submittedName>
        <fullName evidence="2">Actin-related protein</fullName>
    </submittedName>
</protein>
<dbReference type="Gene3D" id="3.30.420.40">
    <property type="match status" value="2"/>
</dbReference>